<proteinExistence type="predicted"/>
<sequence length="268" mass="31760">ESEFLEADFIVDDKIEKLEEDEDDDLTEDSCISEEREMIYDGYKRKTVEFWKSAKKGRYSFPTAKQKFKKLKSMRQLYRWKHYIQKGGTSRKKKLHISEYVLQNFKETNDEKRIIHDLDLRRWALEAKAQIDLPSFKASATWILNFTRKHRIMSRKITKFVNRSATRDKEQLQPACQEFISIRTIEIASLRGIERSEWKFRTTCRRSLFRPANVFVAASKSGKLTTQHFQSWFTNVFVSATGSFSVLLLDSWSGHCPTNLQEFMPKER</sequence>
<evidence type="ECO:0008006" key="2">
    <source>
        <dbReference type="Google" id="ProtNLM"/>
    </source>
</evidence>
<dbReference type="HOGENOM" id="CLU_1040429_0_0_1"/>
<gene>
    <name evidence="1" type="ORF">SINV_12613</name>
</gene>
<protein>
    <recommendedName>
        <fullName evidence="2">HTH CENPB-type domain-containing protein</fullName>
    </recommendedName>
</protein>
<feature type="non-terminal residue" evidence="1">
    <location>
        <position position="268"/>
    </location>
</feature>
<organism>
    <name type="scientific">Solenopsis invicta</name>
    <name type="common">Red imported fire ant</name>
    <name type="synonym">Solenopsis wagneri</name>
    <dbReference type="NCBI Taxonomy" id="13686"/>
    <lineage>
        <taxon>Eukaryota</taxon>
        <taxon>Metazoa</taxon>
        <taxon>Ecdysozoa</taxon>
        <taxon>Arthropoda</taxon>
        <taxon>Hexapoda</taxon>
        <taxon>Insecta</taxon>
        <taxon>Pterygota</taxon>
        <taxon>Neoptera</taxon>
        <taxon>Endopterygota</taxon>
        <taxon>Hymenoptera</taxon>
        <taxon>Apocrita</taxon>
        <taxon>Aculeata</taxon>
        <taxon>Formicoidea</taxon>
        <taxon>Formicidae</taxon>
        <taxon>Myrmicinae</taxon>
        <taxon>Solenopsis</taxon>
    </lineage>
</organism>
<dbReference type="EMBL" id="GL766265">
    <property type="protein sequence ID" value="EFZ15388.1"/>
    <property type="molecule type" value="Genomic_DNA"/>
</dbReference>
<reference evidence="1" key="1">
    <citation type="journal article" date="2011" name="Proc. Natl. Acad. Sci. U.S.A.">
        <title>The genome of the fire ant Solenopsis invicta.</title>
        <authorList>
            <person name="Wurm Y."/>
            <person name="Wang J."/>
            <person name="Riba-Grognuz O."/>
            <person name="Corona M."/>
            <person name="Nygaard S."/>
            <person name="Hunt B.G."/>
            <person name="Ingram K.K."/>
            <person name="Falquet L."/>
            <person name="Nipitwattanaphon M."/>
            <person name="Gotzek D."/>
            <person name="Dijkstra M.B."/>
            <person name="Oettler J."/>
            <person name="Comtesse F."/>
            <person name="Shih C.J."/>
            <person name="Wu W.J."/>
            <person name="Yang C.C."/>
            <person name="Thomas J."/>
            <person name="Beaudoing E."/>
            <person name="Pradervand S."/>
            <person name="Flegel V."/>
            <person name="Cook E.D."/>
            <person name="Fabbretti R."/>
            <person name="Stockinger H."/>
            <person name="Long L."/>
            <person name="Farmerie W.G."/>
            <person name="Oakey J."/>
            <person name="Boomsma J.J."/>
            <person name="Pamilo P."/>
            <person name="Yi S.V."/>
            <person name="Heinze J."/>
            <person name="Goodisman M.A."/>
            <person name="Farinelli L."/>
            <person name="Harshman K."/>
            <person name="Hulo N."/>
            <person name="Cerutti L."/>
            <person name="Xenarios I."/>
            <person name="Shoemaker D."/>
            <person name="Keller L."/>
        </authorList>
    </citation>
    <scope>NUCLEOTIDE SEQUENCE [LARGE SCALE GENOMIC DNA]</scope>
</reference>
<evidence type="ECO:0000313" key="1">
    <source>
        <dbReference type="EMBL" id="EFZ15388.1"/>
    </source>
</evidence>
<dbReference type="AlphaFoldDB" id="E9IVL2"/>
<name>E9IVL2_SOLIN</name>
<feature type="non-terminal residue" evidence="1">
    <location>
        <position position="1"/>
    </location>
</feature>
<accession>E9IVL2</accession>